<evidence type="ECO:0000313" key="8">
    <source>
        <dbReference type="Proteomes" id="UP000291269"/>
    </source>
</evidence>
<dbReference type="InterPro" id="IPR050306">
    <property type="entry name" value="PfkB_Carbo_kinase"/>
</dbReference>
<dbReference type="AlphaFoldDB" id="A0A4Q2KBU3"/>
<keyword evidence="8" id="KW-1185">Reference proteome</keyword>
<dbReference type="Gene3D" id="3.40.1190.20">
    <property type="match status" value="1"/>
</dbReference>
<evidence type="ECO:0000256" key="1">
    <source>
        <dbReference type="ARBA" id="ARBA00010688"/>
    </source>
</evidence>
<evidence type="ECO:0000259" key="6">
    <source>
        <dbReference type="Pfam" id="PF00294"/>
    </source>
</evidence>
<gene>
    <name evidence="7" type="ORF">ESZ91_02835</name>
</gene>
<dbReference type="Pfam" id="PF00294">
    <property type="entry name" value="PfkB"/>
    <property type="match status" value="1"/>
</dbReference>
<dbReference type="InterPro" id="IPR011611">
    <property type="entry name" value="PfkB_dom"/>
</dbReference>
<evidence type="ECO:0000256" key="3">
    <source>
        <dbReference type="ARBA" id="ARBA00022741"/>
    </source>
</evidence>
<comment type="caution">
    <text evidence="7">The sequence shown here is derived from an EMBL/GenBank/DDBJ whole genome shotgun (WGS) entry which is preliminary data.</text>
</comment>
<keyword evidence="2" id="KW-0808">Transferase</keyword>
<keyword evidence="5" id="KW-0067">ATP-binding</keyword>
<dbReference type="InterPro" id="IPR002173">
    <property type="entry name" value="Carboh/pur_kinase_PfkB_CS"/>
</dbReference>
<sequence length="304" mass="32939">MIICVGEILADLIGREHDGIFSYDRFAGGAPFNVACGLKKLGAACGFYGSVGDDLVGDFLISFAERQNFDFLEIRKDNERNTTLAFVELDKGGERRFSFYRKNTADYILQSAAAEKIAKIADIVHIGSVPLSKEEGRAFADEQILRARAHGKKVSFDVNYREDLFAGAAEAADVYRKYIENADIVKFSEDELTLFYPESTQEEALLKASSGGKTVFLTLGGKGSAAAFRGGIVRAETLRVRPVDTTGAGDAFFAGVLSALDEGETDLSRVLRRGNVCGALTTLSRGAVDAFPDKKTLEKALAEN</sequence>
<comment type="similarity">
    <text evidence="1">Belongs to the carbohydrate kinase PfkB family.</text>
</comment>
<protein>
    <submittedName>
        <fullName evidence="7">Carbohydrate kinase</fullName>
    </submittedName>
</protein>
<feature type="domain" description="Carbohydrate kinase PfkB" evidence="6">
    <location>
        <begin position="2"/>
        <end position="292"/>
    </location>
</feature>
<accession>A0A4Q2KBU3</accession>
<evidence type="ECO:0000256" key="2">
    <source>
        <dbReference type="ARBA" id="ARBA00022679"/>
    </source>
</evidence>
<dbReference type="PANTHER" id="PTHR43085:SF1">
    <property type="entry name" value="PSEUDOURIDINE KINASE-RELATED"/>
    <property type="match status" value="1"/>
</dbReference>
<dbReference type="SUPFAM" id="SSF53613">
    <property type="entry name" value="Ribokinase-like"/>
    <property type="match status" value="1"/>
</dbReference>
<dbReference type="PROSITE" id="PS00584">
    <property type="entry name" value="PFKB_KINASES_2"/>
    <property type="match status" value="1"/>
</dbReference>
<dbReference type="OrthoDB" id="9813569at2"/>
<organism evidence="7 8">
    <name type="scientific">Candidatus Borkfalkia ceftriaxoniphila</name>
    <dbReference type="NCBI Taxonomy" id="2508949"/>
    <lineage>
        <taxon>Bacteria</taxon>
        <taxon>Bacillati</taxon>
        <taxon>Bacillota</taxon>
        <taxon>Clostridia</taxon>
        <taxon>Christensenellales</taxon>
        <taxon>Christensenellaceae</taxon>
        <taxon>Candidatus Borkfalkia</taxon>
    </lineage>
</organism>
<keyword evidence="3" id="KW-0547">Nucleotide-binding</keyword>
<dbReference type="EMBL" id="SDOZ01000002">
    <property type="protein sequence ID" value="RXZ61340.1"/>
    <property type="molecule type" value="Genomic_DNA"/>
</dbReference>
<evidence type="ECO:0000256" key="5">
    <source>
        <dbReference type="ARBA" id="ARBA00022840"/>
    </source>
</evidence>
<dbReference type="PANTHER" id="PTHR43085">
    <property type="entry name" value="HEXOKINASE FAMILY MEMBER"/>
    <property type="match status" value="1"/>
</dbReference>
<dbReference type="PROSITE" id="PS00583">
    <property type="entry name" value="PFKB_KINASES_1"/>
    <property type="match status" value="1"/>
</dbReference>
<evidence type="ECO:0000313" key="7">
    <source>
        <dbReference type="EMBL" id="RXZ61340.1"/>
    </source>
</evidence>
<reference evidence="7 8" key="1">
    <citation type="journal article" date="2019" name="Gut">
        <title>Antibiotics-induced monodominance of a novel gut bacterial order.</title>
        <authorList>
            <person name="Hildebrand F."/>
            <person name="Moitinho-Silva L."/>
            <person name="Blasche S."/>
            <person name="Jahn M.T."/>
            <person name="Gossmann T.I."/>
            <person name="Heuerta-Cepas J."/>
            <person name="Hercog R."/>
            <person name="Luetge M."/>
            <person name="Bahram M."/>
            <person name="Pryszlak A."/>
            <person name="Alves R.J."/>
            <person name="Waszak S.M."/>
            <person name="Zhu A."/>
            <person name="Ye L."/>
            <person name="Costea P.I."/>
            <person name="Aalvink S."/>
            <person name="Belzer C."/>
            <person name="Forslund S.K."/>
            <person name="Sunagawa S."/>
            <person name="Hentschel U."/>
            <person name="Merten C."/>
            <person name="Patil K.R."/>
            <person name="Benes V."/>
            <person name="Bork P."/>
        </authorList>
    </citation>
    <scope>NUCLEOTIDE SEQUENCE [LARGE SCALE GENOMIC DNA]</scope>
    <source>
        <strain evidence="7 8">HDS1380</strain>
    </source>
</reference>
<keyword evidence="4 7" id="KW-0418">Kinase</keyword>
<dbReference type="RefSeq" id="WP_129223933.1">
    <property type="nucleotide sequence ID" value="NZ_SDOZ01000002.1"/>
</dbReference>
<dbReference type="Proteomes" id="UP000291269">
    <property type="component" value="Unassembled WGS sequence"/>
</dbReference>
<dbReference type="CDD" id="cd01167">
    <property type="entry name" value="bac_FRK"/>
    <property type="match status" value="1"/>
</dbReference>
<name>A0A4Q2KBU3_9FIRM</name>
<evidence type="ECO:0000256" key="4">
    <source>
        <dbReference type="ARBA" id="ARBA00022777"/>
    </source>
</evidence>
<proteinExistence type="inferred from homology"/>
<dbReference type="GO" id="GO:0016301">
    <property type="term" value="F:kinase activity"/>
    <property type="evidence" value="ECO:0007669"/>
    <property type="project" value="UniProtKB-KW"/>
</dbReference>
<dbReference type="GO" id="GO:0005524">
    <property type="term" value="F:ATP binding"/>
    <property type="evidence" value="ECO:0007669"/>
    <property type="project" value="UniProtKB-KW"/>
</dbReference>
<dbReference type="InterPro" id="IPR029056">
    <property type="entry name" value="Ribokinase-like"/>
</dbReference>